<evidence type="ECO:0000259" key="1">
    <source>
        <dbReference type="Pfam" id="PF13456"/>
    </source>
</evidence>
<keyword evidence="3" id="KW-1185">Reference proteome</keyword>
<dbReference type="Proteomes" id="UP001370490">
    <property type="component" value="Unassembled WGS sequence"/>
</dbReference>
<protein>
    <submittedName>
        <fullName evidence="2">Ribonuclease H domain</fullName>
    </submittedName>
</protein>
<dbReference type="InterPro" id="IPR036397">
    <property type="entry name" value="RNaseH_sf"/>
</dbReference>
<dbReference type="InterPro" id="IPR044730">
    <property type="entry name" value="RNase_H-like_dom_plant"/>
</dbReference>
<comment type="caution">
    <text evidence="2">The sequence shown here is derived from an EMBL/GenBank/DDBJ whole genome shotgun (WGS) entry which is preliminary data.</text>
</comment>
<dbReference type="GO" id="GO:0004523">
    <property type="term" value="F:RNA-DNA hybrid ribonuclease activity"/>
    <property type="evidence" value="ECO:0007669"/>
    <property type="project" value="InterPro"/>
</dbReference>
<dbReference type="PANTHER" id="PTHR47723">
    <property type="entry name" value="OS05G0353850 PROTEIN"/>
    <property type="match status" value="1"/>
</dbReference>
<dbReference type="PANTHER" id="PTHR47723:SF19">
    <property type="entry name" value="POLYNUCLEOTIDYL TRANSFERASE, RIBONUCLEASE H-LIKE SUPERFAMILY PROTEIN"/>
    <property type="match status" value="1"/>
</dbReference>
<evidence type="ECO:0000313" key="3">
    <source>
        <dbReference type="Proteomes" id="UP001370490"/>
    </source>
</evidence>
<reference evidence="2 3" key="1">
    <citation type="submission" date="2023-12" db="EMBL/GenBank/DDBJ databases">
        <title>A high-quality genome assembly for Dillenia turbinata (Dilleniales).</title>
        <authorList>
            <person name="Chanderbali A."/>
        </authorList>
    </citation>
    <scope>NUCLEOTIDE SEQUENCE [LARGE SCALE GENOMIC DNA]</scope>
    <source>
        <strain evidence="2">LSX21</strain>
        <tissue evidence="2">Leaf</tissue>
    </source>
</reference>
<dbReference type="InterPro" id="IPR012337">
    <property type="entry name" value="RNaseH-like_sf"/>
</dbReference>
<accession>A0AAN8VSN5</accession>
<organism evidence="2 3">
    <name type="scientific">Dillenia turbinata</name>
    <dbReference type="NCBI Taxonomy" id="194707"/>
    <lineage>
        <taxon>Eukaryota</taxon>
        <taxon>Viridiplantae</taxon>
        <taxon>Streptophyta</taxon>
        <taxon>Embryophyta</taxon>
        <taxon>Tracheophyta</taxon>
        <taxon>Spermatophyta</taxon>
        <taxon>Magnoliopsida</taxon>
        <taxon>eudicotyledons</taxon>
        <taxon>Gunneridae</taxon>
        <taxon>Pentapetalae</taxon>
        <taxon>Dilleniales</taxon>
        <taxon>Dilleniaceae</taxon>
        <taxon>Dillenia</taxon>
    </lineage>
</organism>
<dbReference type="Pfam" id="PF13456">
    <property type="entry name" value="RVT_3"/>
    <property type="match status" value="1"/>
</dbReference>
<dbReference type="InterPro" id="IPR053151">
    <property type="entry name" value="RNase_H-like"/>
</dbReference>
<dbReference type="GO" id="GO:0003676">
    <property type="term" value="F:nucleic acid binding"/>
    <property type="evidence" value="ECO:0007669"/>
    <property type="project" value="InterPro"/>
</dbReference>
<dbReference type="CDD" id="cd06222">
    <property type="entry name" value="RNase_H_like"/>
    <property type="match status" value="1"/>
</dbReference>
<dbReference type="AlphaFoldDB" id="A0AAN8VSN5"/>
<proteinExistence type="predicted"/>
<dbReference type="Gene3D" id="3.30.420.10">
    <property type="entry name" value="Ribonuclease H-like superfamily/Ribonuclease H"/>
    <property type="match status" value="1"/>
</dbReference>
<dbReference type="InterPro" id="IPR002156">
    <property type="entry name" value="RNaseH_domain"/>
</dbReference>
<name>A0AAN8VSN5_9MAGN</name>
<feature type="domain" description="RNase H type-1" evidence="1">
    <location>
        <begin position="5"/>
        <end position="81"/>
    </location>
</feature>
<dbReference type="EMBL" id="JBAMMX010000007">
    <property type="protein sequence ID" value="KAK6937084.1"/>
    <property type="molecule type" value="Genomic_DNA"/>
</dbReference>
<sequence length="138" mass="15181">MLKLNVDGAVNIDGKQVGAGGIFRNHKGRWIHDFWFYVGATEGDWTELWGLHEGLMIAVRERFCPLIIESNSLKLVQAINKGVGLEANTCADSLAKMRKFAELGLHETTLVPVGLVGLFERDAEGSDSLRRTASNILS</sequence>
<gene>
    <name evidence="2" type="ORF">RJ641_034114</name>
</gene>
<evidence type="ECO:0000313" key="2">
    <source>
        <dbReference type="EMBL" id="KAK6937084.1"/>
    </source>
</evidence>
<dbReference type="SUPFAM" id="SSF53098">
    <property type="entry name" value="Ribonuclease H-like"/>
    <property type="match status" value="1"/>
</dbReference>